<keyword evidence="3" id="KW-1185">Reference proteome</keyword>
<name>L0CQE8_9CAUD</name>
<accession>L0CQE8</accession>
<dbReference type="InterPro" id="IPR049301">
    <property type="entry name" value="Capsid_Gp10A/Gp10B-like_dom"/>
</dbReference>
<sequence length="339" mass="35879">MTNINSGWVGPNVADGGRTSAQDYDTRYATALKLFSGEVFNAFNDATIFKGLVRNYALRGGKSKQFLFSGKLTAGYHTPGTPILGDDGLKSNEKTIIMDDLLVASQFVYDLDEILAQWNTRSEISKQIGEALAIHYDERIARVLASASIAAAPVTGQDGGFSVNIGAGNTNNAQAIVDGFFEAAAVLDERSAPMDGRVAVLSPRQYYSLISSVDTNILNREIGNTQGDMNSGKGLYSIAGIRIYKSNVLASLYGTNLVTDPGDATTSGENNGSYRPAITDLAGLVFHKEAAGTVEAIAPSIETTSGDFHVQYQGDLIVGKLAMGSDHLRTGVAGAFRAA</sequence>
<evidence type="ECO:0000313" key="2">
    <source>
        <dbReference type="EMBL" id="AGA17887.1"/>
    </source>
</evidence>
<proteinExistence type="predicted"/>
<dbReference type="Proteomes" id="UP000001761">
    <property type="component" value="Segment"/>
</dbReference>
<reference evidence="2 3" key="1">
    <citation type="journal article" date="2002" name="Appl. Environ. Microbiol.">
        <title>Genomic sequence and evolution of marine cyanophage P60: a new insight on lytic and lysogenic phages.</title>
        <authorList>
            <person name="Chen F."/>
            <person name="Lu J."/>
        </authorList>
    </citation>
    <scope>NUCLEOTIDE SEQUENCE</scope>
</reference>
<organism evidence="2 3">
    <name type="scientific">Synechococcus phage P60</name>
    <dbReference type="NCBI Taxonomy" id="2905923"/>
    <lineage>
        <taxon>Viruses</taxon>
        <taxon>Duplodnaviria</taxon>
        <taxon>Heunggongvirae</taxon>
        <taxon>Uroviricota</taxon>
        <taxon>Caudoviricetes</taxon>
        <taxon>Autographivirales</taxon>
        <taxon>Tiilvirus</taxon>
        <taxon>Tiilvirus P60</taxon>
    </lineage>
</organism>
<dbReference type="EMBL" id="AF338467">
    <property type="protein sequence ID" value="AGA17887.1"/>
    <property type="molecule type" value="Genomic_DNA"/>
</dbReference>
<dbReference type="OrthoDB" id="4979at10239"/>
<gene>
    <name evidence="2" type="ORF">P60_gp28</name>
</gene>
<dbReference type="Pfam" id="PF21703">
    <property type="entry name" value="Gp10A-like"/>
    <property type="match status" value="1"/>
</dbReference>
<protein>
    <submittedName>
        <fullName evidence="2">Major capsid protein</fullName>
    </submittedName>
</protein>
<dbReference type="RefSeq" id="YP_009173806.1">
    <property type="nucleotide sequence ID" value="NC_003390.2"/>
</dbReference>
<evidence type="ECO:0000259" key="1">
    <source>
        <dbReference type="Pfam" id="PF21703"/>
    </source>
</evidence>
<dbReference type="KEGG" id="vg:26066758"/>
<dbReference type="GeneID" id="26066758"/>
<feature type="domain" description="Capsid Gp10A/Gp10B-like" evidence="1">
    <location>
        <begin position="67"/>
        <end position="335"/>
    </location>
</feature>
<evidence type="ECO:0000313" key="3">
    <source>
        <dbReference type="Proteomes" id="UP000001761"/>
    </source>
</evidence>